<evidence type="ECO:0008006" key="3">
    <source>
        <dbReference type="Google" id="ProtNLM"/>
    </source>
</evidence>
<accession>A0A2C9KJW8</accession>
<dbReference type="KEGG" id="bgt:106079196"/>
<sequence length="170" mass="19416">MASMLLLQEDMQPVDVTRYNISLTYSNNITTRGEIRLYMFDIKFAEYGKYFIQMSYPDRQTSSLYFNIKGPPPCPENMTAAVLDSDMVQLAWSLEDKPSSELKFAIYRVEKGDSVYLATLSASRDGWYSFNVSDLQVNTMHQFYLIVSSDHGSSTCSRTNVTLSGMYYTS</sequence>
<dbReference type="Gene3D" id="2.60.40.10">
    <property type="entry name" value="Immunoglobulins"/>
    <property type="match status" value="1"/>
</dbReference>
<proteinExistence type="predicted"/>
<dbReference type="SUPFAM" id="SSF49265">
    <property type="entry name" value="Fibronectin type III"/>
    <property type="match status" value="1"/>
</dbReference>
<protein>
    <recommendedName>
        <fullName evidence="3">Fibronectin type-III domain-containing protein</fullName>
    </recommendedName>
</protein>
<name>A0A2C9KJW8_BIOGL</name>
<dbReference type="VEuPathDB" id="VectorBase:BGLAX_045669"/>
<dbReference type="VEuPathDB" id="VectorBase:BGLB020543"/>
<organism evidence="1 2">
    <name type="scientific">Biomphalaria glabrata</name>
    <name type="common">Bloodfluke planorb</name>
    <name type="synonym">Freshwater snail</name>
    <dbReference type="NCBI Taxonomy" id="6526"/>
    <lineage>
        <taxon>Eukaryota</taxon>
        <taxon>Metazoa</taxon>
        <taxon>Spiralia</taxon>
        <taxon>Lophotrochozoa</taxon>
        <taxon>Mollusca</taxon>
        <taxon>Gastropoda</taxon>
        <taxon>Heterobranchia</taxon>
        <taxon>Euthyneura</taxon>
        <taxon>Panpulmonata</taxon>
        <taxon>Hygrophila</taxon>
        <taxon>Lymnaeoidea</taxon>
        <taxon>Planorbidae</taxon>
        <taxon>Biomphalaria</taxon>
    </lineage>
</organism>
<dbReference type="EnsemblMetazoa" id="BGLB020543-RA">
    <property type="protein sequence ID" value="BGLB020543-PA"/>
    <property type="gene ID" value="BGLB020543"/>
</dbReference>
<evidence type="ECO:0000313" key="2">
    <source>
        <dbReference type="Proteomes" id="UP000076420"/>
    </source>
</evidence>
<reference evidence="1" key="1">
    <citation type="submission" date="2020-05" db="UniProtKB">
        <authorList>
            <consortium name="EnsemblMetazoa"/>
        </authorList>
    </citation>
    <scope>IDENTIFICATION</scope>
    <source>
        <strain evidence="1">BB02</strain>
    </source>
</reference>
<dbReference type="InterPro" id="IPR013783">
    <property type="entry name" value="Ig-like_fold"/>
</dbReference>
<gene>
    <name evidence="1" type="primary">106079196</name>
</gene>
<dbReference type="Proteomes" id="UP000076420">
    <property type="component" value="Unassembled WGS sequence"/>
</dbReference>
<dbReference type="InterPro" id="IPR036116">
    <property type="entry name" value="FN3_sf"/>
</dbReference>
<dbReference type="AlphaFoldDB" id="A0A2C9KJW8"/>
<evidence type="ECO:0000313" key="1">
    <source>
        <dbReference type="EnsemblMetazoa" id="BGLB020543-PA"/>
    </source>
</evidence>